<dbReference type="SMART" id="SM00382">
    <property type="entry name" value="AAA"/>
    <property type="match status" value="1"/>
</dbReference>
<protein>
    <submittedName>
        <fullName evidence="6">ABC transporter ATP-binding protein</fullName>
    </submittedName>
</protein>
<dbReference type="Proteomes" id="UP000266633">
    <property type="component" value="Unassembled WGS sequence"/>
</dbReference>
<dbReference type="Pfam" id="PF00005">
    <property type="entry name" value="ABC_tran"/>
    <property type="match status" value="1"/>
</dbReference>
<keyword evidence="4 6" id="KW-0067">ATP-binding</keyword>
<comment type="similarity">
    <text evidence="1">Belongs to the ABC transporter superfamily.</text>
</comment>
<dbReference type="GO" id="GO:0005524">
    <property type="term" value="F:ATP binding"/>
    <property type="evidence" value="ECO:0007669"/>
    <property type="project" value="UniProtKB-KW"/>
</dbReference>
<evidence type="ECO:0000256" key="3">
    <source>
        <dbReference type="ARBA" id="ARBA00022741"/>
    </source>
</evidence>
<organism evidence="6 7">
    <name type="scientific">Dickeya dianthicola</name>
    <dbReference type="NCBI Taxonomy" id="204039"/>
    <lineage>
        <taxon>Bacteria</taxon>
        <taxon>Pseudomonadati</taxon>
        <taxon>Pseudomonadota</taxon>
        <taxon>Gammaproteobacteria</taxon>
        <taxon>Enterobacterales</taxon>
        <taxon>Pectobacteriaceae</taxon>
        <taxon>Dickeya</taxon>
    </lineage>
</organism>
<dbReference type="Gene3D" id="3.40.50.300">
    <property type="entry name" value="P-loop containing nucleotide triphosphate hydrolases"/>
    <property type="match status" value="1"/>
</dbReference>
<dbReference type="InterPro" id="IPR050153">
    <property type="entry name" value="Metal_Ion_Import_ABC"/>
</dbReference>
<dbReference type="EMBL" id="QZDO01000034">
    <property type="protein sequence ID" value="RJL72351.1"/>
    <property type="molecule type" value="Genomic_DNA"/>
</dbReference>
<comment type="caution">
    <text evidence="6">The sequence shown here is derived from an EMBL/GenBank/DDBJ whole genome shotgun (WGS) entry which is preliminary data.</text>
</comment>
<dbReference type="CDD" id="cd03235">
    <property type="entry name" value="ABC_Metallic_Cations"/>
    <property type="match status" value="1"/>
</dbReference>
<keyword evidence="2" id="KW-0813">Transport</keyword>
<dbReference type="PROSITE" id="PS00211">
    <property type="entry name" value="ABC_TRANSPORTER_1"/>
    <property type="match status" value="1"/>
</dbReference>
<accession>A0ABX9NNY6</accession>
<reference evidence="6 7" key="1">
    <citation type="submission" date="2018-09" db="EMBL/GenBank/DDBJ databases">
        <title>Phylogenetic diversity of Pectobacterium and Dickeya strains causing blackleg disease of potato in Morocco.</title>
        <authorList>
            <person name="Oulghazi S."/>
            <person name="Moumni M."/>
            <person name="Faure D."/>
        </authorList>
    </citation>
    <scope>NUCLEOTIDE SEQUENCE [LARGE SCALE GENOMIC DNA]</scope>
    <source>
        <strain evidence="6 7">S4.16.03.LID</strain>
    </source>
</reference>
<dbReference type="PROSITE" id="PS50893">
    <property type="entry name" value="ABC_TRANSPORTER_2"/>
    <property type="match status" value="1"/>
</dbReference>
<gene>
    <name evidence="6" type="ORF">D5077_11000</name>
</gene>
<dbReference type="InterPro" id="IPR003439">
    <property type="entry name" value="ABC_transporter-like_ATP-bd"/>
</dbReference>
<evidence type="ECO:0000256" key="2">
    <source>
        <dbReference type="ARBA" id="ARBA00022448"/>
    </source>
</evidence>
<dbReference type="SUPFAM" id="SSF52540">
    <property type="entry name" value="P-loop containing nucleoside triphosphate hydrolases"/>
    <property type="match status" value="1"/>
</dbReference>
<dbReference type="InterPro" id="IPR017871">
    <property type="entry name" value="ABC_transporter-like_CS"/>
</dbReference>
<evidence type="ECO:0000313" key="6">
    <source>
        <dbReference type="EMBL" id="RJL72351.1"/>
    </source>
</evidence>
<evidence type="ECO:0000256" key="1">
    <source>
        <dbReference type="ARBA" id="ARBA00005417"/>
    </source>
</evidence>
<dbReference type="PANTHER" id="PTHR42734">
    <property type="entry name" value="METAL TRANSPORT SYSTEM ATP-BINDING PROTEIN TM_0124-RELATED"/>
    <property type="match status" value="1"/>
</dbReference>
<proteinExistence type="inferred from homology"/>
<evidence type="ECO:0000313" key="7">
    <source>
        <dbReference type="Proteomes" id="UP000266633"/>
    </source>
</evidence>
<dbReference type="InterPro" id="IPR027417">
    <property type="entry name" value="P-loop_NTPase"/>
</dbReference>
<evidence type="ECO:0000259" key="5">
    <source>
        <dbReference type="PROSITE" id="PS50893"/>
    </source>
</evidence>
<sequence length="302" mass="32701">MTFAQIGEYCDQSLRFFRCCPAGYRRCLAGAVMGPDFLGGDAGMIASHMIAPHMIAPHMIAPHMIALHTLMFGYPGQPPLGTLDGCFDGGSLTAIVGANGTGKSTLLKTLAGLLPPLGGHFCMAPQARRQLGYLPQLAEFDRQFPLSVNDLVLMGCAPHCGMFGRISGAWRKKAHEALDTVGMAEFAQAHIGTLSGGQLQRVLFARLLVMQSPVILLDEPFTGIDAQTTRTLLTVVRQLHQQGRTILAVLHDLEQVAAHFPRVLMLRPEGHHWGDCHEVLPFSTFSTSSTFAGVPPQLRRVP</sequence>
<dbReference type="InterPro" id="IPR003593">
    <property type="entry name" value="AAA+_ATPase"/>
</dbReference>
<feature type="domain" description="ABC transporter" evidence="5">
    <location>
        <begin position="65"/>
        <end position="293"/>
    </location>
</feature>
<keyword evidence="7" id="KW-1185">Reference proteome</keyword>
<keyword evidence="3" id="KW-0547">Nucleotide-binding</keyword>
<dbReference type="PANTHER" id="PTHR42734:SF5">
    <property type="entry name" value="IRON TRANSPORT SYSTEM ATP-BINDING PROTEIN HI_0361-RELATED"/>
    <property type="match status" value="1"/>
</dbReference>
<evidence type="ECO:0000256" key="4">
    <source>
        <dbReference type="ARBA" id="ARBA00022840"/>
    </source>
</evidence>
<name>A0ABX9NNY6_9GAMM</name>